<proteinExistence type="predicted"/>
<sequence>MADRPPDTTIYQRYAECYYGFETLCDAFQKSMVSHGMENFDVETEFDRYKLWAGSVGAMHAGKTEKLSLDYRLREASFFREQVVRLLGILRQHIDSADEILRGKRRPVEECFLESASDEDSSLGDTFWKTYSPTLALFPTVLCQNTPLTIEILGLSTRRNVTV</sequence>
<dbReference type="Proteomes" id="UP001430584">
    <property type="component" value="Unassembled WGS sequence"/>
</dbReference>
<reference evidence="1 2" key="1">
    <citation type="submission" date="2024-02" db="EMBL/GenBank/DDBJ databases">
        <title>De novo assembly and annotation of 12 fungi associated with fruit tree decline syndrome in Ontario, Canada.</title>
        <authorList>
            <person name="Sulman M."/>
            <person name="Ellouze W."/>
            <person name="Ilyukhin E."/>
        </authorList>
    </citation>
    <scope>NUCLEOTIDE SEQUENCE [LARGE SCALE GENOMIC DNA]</scope>
    <source>
        <strain evidence="1 2">FDS-637</strain>
    </source>
</reference>
<protein>
    <submittedName>
        <fullName evidence="1">Uncharacterized protein</fullName>
    </submittedName>
</protein>
<gene>
    <name evidence="1" type="ORF">SLS55_001279</name>
</gene>
<dbReference type="RefSeq" id="XP_066638054.1">
    <property type="nucleotide sequence ID" value="XM_066772775.1"/>
</dbReference>
<name>A0ABR3CWQ5_9PEZI</name>
<organism evidence="1 2">
    <name type="scientific">Diplodia seriata</name>
    <dbReference type="NCBI Taxonomy" id="420778"/>
    <lineage>
        <taxon>Eukaryota</taxon>
        <taxon>Fungi</taxon>
        <taxon>Dikarya</taxon>
        <taxon>Ascomycota</taxon>
        <taxon>Pezizomycotina</taxon>
        <taxon>Dothideomycetes</taxon>
        <taxon>Dothideomycetes incertae sedis</taxon>
        <taxon>Botryosphaeriales</taxon>
        <taxon>Botryosphaeriaceae</taxon>
        <taxon>Diplodia</taxon>
    </lineage>
</organism>
<comment type="caution">
    <text evidence="1">The sequence shown here is derived from an EMBL/GenBank/DDBJ whole genome shotgun (WGS) entry which is preliminary data.</text>
</comment>
<dbReference type="GeneID" id="92005364"/>
<accession>A0ABR3CWQ5</accession>
<evidence type="ECO:0000313" key="1">
    <source>
        <dbReference type="EMBL" id="KAL0265314.1"/>
    </source>
</evidence>
<keyword evidence="2" id="KW-1185">Reference proteome</keyword>
<dbReference type="EMBL" id="JAJVCZ030000001">
    <property type="protein sequence ID" value="KAL0265314.1"/>
    <property type="molecule type" value="Genomic_DNA"/>
</dbReference>
<evidence type="ECO:0000313" key="2">
    <source>
        <dbReference type="Proteomes" id="UP001430584"/>
    </source>
</evidence>